<keyword evidence="8" id="KW-1133">Transmembrane helix</keyword>
<evidence type="ECO:0000313" key="11">
    <source>
        <dbReference type="Proteomes" id="UP000242180"/>
    </source>
</evidence>
<dbReference type="InParanoid" id="A0A1X2HUU7"/>
<dbReference type="InterPro" id="IPR015424">
    <property type="entry name" value="PyrdxlP-dep_Trfase"/>
</dbReference>
<comment type="cofactor">
    <cofactor evidence="1 7">
        <name>pyridoxal 5'-phosphate</name>
        <dbReference type="ChEBI" id="CHEBI:597326"/>
    </cofactor>
</comment>
<sequence>MGKGKRAHTISTPTLELPSLSHFLQKPAVATPQLLSPPVSPQGEPRWIAPRHPKRQYVDLQHPMEAVPFFILISTYLNYFCLILLGHMHDLLGKLLQPSAYTHLQTQGGYAPLVSDFDSFYTRRLYMRIRDCEVRECLNLASYNYLGFAQAAGPCADAVEKACHLRGLTTAALPGDHSTELHHELERRVARFVGKPDALVISMGFATNATTLPALTHRGCLLISDELNHASIIFGARLSGAHVRVFKHNNMRDLEAVLREAISQGMPRTHRPWKKIMVVVEGLYSMEGTIVNLPELVQLKKRYKFYLYVDEAHSIGALGEHGGGICDFYGIDPAHIDILMGTFTKSFGAAGGYIAASTHIIQYLRTHNHAYIYAETMPIPVTRQIMASMKIICGQDGTDNGKRRIRQLADNAYYFARRLREMGFIVYGDHGSPVVPLLLFNPAKISAFSRELLKRDIAVCVVGYPATPIISSRARFCLSAAHTREDIDRAIETISEVGDLLMLKLSKKGQTKTTLMR</sequence>
<dbReference type="EC" id="2.3.1.50" evidence="3"/>
<keyword evidence="5 7" id="KW-0663">Pyridoxal phosphate</keyword>
<dbReference type="Gene3D" id="3.90.1150.10">
    <property type="entry name" value="Aspartate Aminotransferase, domain 1"/>
    <property type="match status" value="1"/>
</dbReference>
<dbReference type="PANTHER" id="PTHR13693">
    <property type="entry name" value="CLASS II AMINOTRANSFERASE/8-AMINO-7-OXONONANOATE SYNTHASE"/>
    <property type="match status" value="1"/>
</dbReference>
<comment type="caution">
    <text evidence="10">The sequence shown here is derived from an EMBL/GenBank/DDBJ whole genome shotgun (WGS) entry which is preliminary data.</text>
</comment>
<evidence type="ECO:0000256" key="5">
    <source>
        <dbReference type="ARBA" id="ARBA00022898"/>
    </source>
</evidence>
<dbReference type="GO" id="GO:0017059">
    <property type="term" value="C:serine palmitoyltransferase complex"/>
    <property type="evidence" value="ECO:0007669"/>
    <property type="project" value="TreeGrafter"/>
</dbReference>
<dbReference type="Gene3D" id="3.40.640.10">
    <property type="entry name" value="Type I PLP-dependent aspartate aminotransferase-like (Major domain)"/>
    <property type="match status" value="1"/>
</dbReference>
<dbReference type="PANTHER" id="PTHR13693:SF3">
    <property type="entry name" value="LD36009P"/>
    <property type="match status" value="1"/>
</dbReference>
<evidence type="ECO:0000256" key="7">
    <source>
        <dbReference type="RuleBase" id="RU003693"/>
    </source>
</evidence>
<feature type="domain" description="Aminotransferase class I/classII large" evidence="9">
    <location>
        <begin position="136"/>
        <end position="494"/>
    </location>
</feature>
<dbReference type="InterPro" id="IPR015422">
    <property type="entry name" value="PyrdxlP-dep_Trfase_small"/>
</dbReference>
<dbReference type="OrthoDB" id="65434at2759"/>
<dbReference type="GO" id="GO:0046513">
    <property type="term" value="P:ceramide biosynthetic process"/>
    <property type="evidence" value="ECO:0007669"/>
    <property type="project" value="TreeGrafter"/>
</dbReference>
<accession>A0A1X2HUU7</accession>
<evidence type="ECO:0000256" key="2">
    <source>
        <dbReference type="ARBA" id="ARBA00008392"/>
    </source>
</evidence>
<keyword evidence="8" id="KW-0812">Transmembrane</keyword>
<evidence type="ECO:0000256" key="4">
    <source>
        <dbReference type="ARBA" id="ARBA00022679"/>
    </source>
</evidence>
<dbReference type="InterPro" id="IPR004839">
    <property type="entry name" value="Aminotransferase_I/II_large"/>
</dbReference>
<dbReference type="InterPro" id="IPR050087">
    <property type="entry name" value="AON_synthase_class-II"/>
</dbReference>
<dbReference type="InterPro" id="IPR015421">
    <property type="entry name" value="PyrdxlP-dep_Trfase_major"/>
</dbReference>
<dbReference type="GO" id="GO:0004758">
    <property type="term" value="F:serine C-palmitoyltransferase activity"/>
    <property type="evidence" value="ECO:0007669"/>
    <property type="project" value="UniProtKB-EC"/>
</dbReference>
<gene>
    <name evidence="10" type="ORF">BCR43DRAFT_535554</name>
</gene>
<dbReference type="GO" id="GO:0046512">
    <property type="term" value="P:sphingosine biosynthetic process"/>
    <property type="evidence" value="ECO:0007669"/>
    <property type="project" value="TreeGrafter"/>
</dbReference>
<dbReference type="Proteomes" id="UP000242180">
    <property type="component" value="Unassembled WGS sequence"/>
</dbReference>
<keyword evidence="8" id="KW-0472">Membrane</keyword>
<proteinExistence type="inferred from homology"/>
<dbReference type="STRING" id="13706.A0A1X2HUU7"/>
<dbReference type="SUPFAM" id="SSF53383">
    <property type="entry name" value="PLP-dependent transferases"/>
    <property type="match status" value="1"/>
</dbReference>
<protein>
    <recommendedName>
        <fullName evidence="3">serine C-palmitoyltransferase</fullName>
        <ecNumber evidence="3">2.3.1.50</ecNumber>
    </recommendedName>
</protein>
<dbReference type="InterPro" id="IPR001917">
    <property type="entry name" value="Aminotrans_II_pyridoxalP_BS"/>
</dbReference>
<evidence type="ECO:0000256" key="6">
    <source>
        <dbReference type="ARBA" id="ARBA00048528"/>
    </source>
</evidence>
<evidence type="ECO:0000259" key="9">
    <source>
        <dbReference type="Pfam" id="PF00155"/>
    </source>
</evidence>
<evidence type="ECO:0000256" key="3">
    <source>
        <dbReference type="ARBA" id="ARBA00013220"/>
    </source>
</evidence>
<comment type="similarity">
    <text evidence="2 7">Belongs to the class-II pyridoxal-phosphate-dependent aminotransferase family.</text>
</comment>
<dbReference type="PROSITE" id="PS00599">
    <property type="entry name" value="AA_TRANSFER_CLASS_2"/>
    <property type="match status" value="1"/>
</dbReference>
<reference evidence="10 11" key="1">
    <citation type="submission" date="2016-07" db="EMBL/GenBank/DDBJ databases">
        <title>Pervasive Adenine N6-methylation of Active Genes in Fungi.</title>
        <authorList>
            <consortium name="DOE Joint Genome Institute"/>
            <person name="Mondo S.J."/>
            <person name="Dannebaum R.O."/>
            <person name="Kuo R.C."/>
            <person name="Labutti K."/>
            <person name="Haridas S."/>
            <person name="Kuo A."/>
            <person name="Salamov A."/>
            <person name="Ahrendt S.R."/>
            <person name="Lipzen A."/>
            <person name="Sullivan W."/>
            <person name="Andreopoulos W.B."/>
            <person name="Clum A."/>
            <person name="Lindquist E."/>
            <person name="Daum C."/>
            <person name="Ramamoorthy G.K."/>
            <person name="Gryganskyi A."/>
            <person name="Culley D."/>
            <person name="Magnuson J.K."/>
            <person name="James T.Y."/>
            <person name="O'Malley M.A."/>
            <person name="Stajich J.E."/>
            <person name="Spatafora J.W."/>
            <person name="Visel A."/>
            <person name="Grigoriev I.V."/>
        </authorList>
    </citation>
    <scope>NUCLEOTIDE SEQUENCE [LARGE SCALE GENOMIC DNA]</scope>
    <source>
        <strain evidence="10 11">NRRL 2496</strain>
    </source>
</reference>
<evidence type="ECO:0000256" key="1">
    <source>
        <dbReference type="ARBA" id="ARBA00001933"/>
    </source>
</evidence>
<dbReference type="Pfam" id="PF00155">
    <property type="entry name" value="Aminotran_1_2"/>
    <property type="match status" value="1"/>
</dbReference>
<comment type="catalytic activity">
    <reaction evidence="6">
        <text>L-serine + hexadecanoyl-CoA + H(+) = 3-oxosphinganine + CO2 + CoA</text>
        <dbReference type="Rhea" id="RHEA:14761"/>
        <dbReference type="ChEBI" id="CHEBI:15378"/>
        <dbReference type="ChEBI" id="CHEBI:16526"/>
        <dbReference type="ChEBI" id="CHEBI:33384"/>
        <dbReference type="ChEBI" id="CHEBI:57287"/>
        <dbReference type="ChEBI" id="CHEBI:57379"/>
        <dbReference type="ChEBI" id="CHEBI:58299"/>
        <dbReference type="EC" id="2.3.1.50"/>
    </reaction>
</comment>
<dbReference type="GO" id="GO:0030170">
    <property type="term" value="F:pyridoxal phosphate binding"/>
    <property type="evidence" value="ECO:0007669"/>
    <property type="project" value="InterPro"/>
</dbReference>
<keyword evidence="11" id="KW-1185">Reference proteome</keyword>
<keyword evidence="4 10" id="KW-0808">Transferase</keyword>
<evidence type="ECO:0000313" key="10">
    <source>
        <dbReference type="EMBL" id="ORZ03347.1"/>
    </source>
</evidence>
<organism evidence="10 11">
    <name type="scientific">Syncephalastrum racemosum</name>
    <name type="common">Filamentous fungus</name>
    <dbReference type="NCBI Taxonomy" id="13706"/>
    <lineage>
        <taxon>Eukaryota</taxon>
        <taxon>Fungi</taxon>
        <taxon>Fungi incertae sedis</taxon>
        <taxon>Mucoromycota</taxon>
        <taxon>Mucoromycotina</taxon>
        <taxon>Mucoromycetes</taxon>
        <taxon>Mucorales</taxon>
        <taxon>Syncephalastraceae</taxon>
        <taxon>Syncephalastrum</taxon>
    </lineage>
</organism>
<evidence type="ECO:0000256" key="8">
    <source>
        <dbReference type="SAM" id="Phobius"/>
    </source>
</evidence>
<dbReference type="EMBL" id="MCGN01000001">
    <property type="protein sequence ID" value="ORZ03347.1"/>
    <property type="molecule type" value="Genomic_DNA"/>
</dbReference>
<dbReference type="CDD" id="cd06454">
    <property type="entry name" value="KBL_like"/>
    <property type="match status" value="1"/>
</dbReference>
<name>A0A1X2HUU7_SYNRA</name>
<dbReference type="GO" id="GO:0016020">
    <property type="term" value="C:membrane"/>
    <property type="evidence" value="ECO:0007669"/>
    <property type="project" value="GOC"/>
</dbReference>
<dbReference type="AlphaFoldDB" id="A0A1X2HUU7"/>
<feature type="transmembrane region" description="Helical" evidence="8">
    <location>
        <begin position="66"/>
        <end position="85"/>
    </location>
</feature>
<dbReference type="FunCoup" id="A0A1X2HUU7">
    <property type="interactions" value="183"/>
</dbReference>